<organism evidence="6">
    <name type="scientific">Sorghum bicolor</name>
    <name type="common">Sorghum</name>
    <name type="synonym">Sorghum vulgare</name>
    <dbReference type="NCBI Taxonomy" id="4558"/>
    <lineage>
        <taxon>Eukaryota</taxon>
        <taxon>Viridiplantae</taxon>
        <taxon>Streptophyta</taxon>
        <taxon>Embryophyta</taxon>
        <taxon>Tracheophyta</taxon>
        <taxon>Spermatophyta</taxon>
        <taxon>Magnoliopsida</taxon>
        <taxon>Liliopsida</taxon>
        <taxon>Poales</taxon>
        <taxon>Poaceae</taxon>
        <taxon>PACMAD clade</taxon>
        <taxon>Panicoideae</taxon>
        <taxon>Andropogonodae</taxon>
        <taxon>Andropogoneae</taxon>
        <taxon>Sorghinae</taxon>
        <taxon>Sorghum</taxon>
    </lineage>
</organism>
<evidence type="ECO:0000256" key="4">
    <source>
        <dbReference type="ARBA" id="ARBA00023242"/>
    </source>
</evidence>
<sequence length="428" mass="45308">MSISVNGQSVVPPGFRFHPTEEELLTYYLKKKVASERIDLDVIRDVDLNKLEPWDIQEKCRIGSGPQNDWYFFSHKDKKYPTGTRTNRATAAGFWKATGRDKAIYASGARRIGMRKTLVFYKGRAPHGQKSDWIMHEYRLEPALDVDAAAGSASAHHAAAGAAADHHPYYTSSSPPALPTAIRGAAGDQQAAQEQEGWVICRVFKKKNLVHHGQSSGGGVTAAGSKMASAAAPMEGSPSHCSSVTVISDHTMNKHQAQAMLQHSASDDDALDHILQYMGGGGGKQPDTKPVLLDHHHHHHLAAAATTTTTACSAGGAGLYGKFMKLPPLEHAGGGGGLLPSPAGACDYGAADASGIADWDALDRLAAYELNGLSDASKNMSAFFDEPSATAAFSSSSSSVHAAAVDGDLWSLARSVSALHADLTMNNV</sequence>
<dbReference type="Gramene" id="EER87784">
    <property type="protein sequence ID" value="EER87784"/>
    <property type="gene ID" value="SORBI_3010G022400"/>
</dbReference>
<dbReference type="PANTHER" id="PTHR31744:SF221">
    <property type="entry name" value="NAC DOMAIN-CONTAINING PROTEIN 43-LIKE"/>
    <property type="match status" value="1"/>
</dbReference>
<evidence type="ECO:0000313" key="8">
    <source>
        <dbReference type="Proteomes" id="UP000000768"/>
    </source>
</evidence>
<dbReference type="InterPro" id="IPR036093">
    <property type="entry name" value="NAC_dom_sf"/>
</dbReference>
<dbReference type="STRING" id="4558.Q5NKS7"/>
<dbReference type="AlphaFoldDB" id="Q5NKS7"/>
<dbReference type="Gene3D" id="2.170.150.80">
    <property type="entry name" value="NAC domain"/>
    <property type="match status" value="1"/>
</dbReference>
<dbReference type="GO" id="GO:0006355">
    <property type="term" value="P:regulation of DNA-templated transcription"/>
    <property type="evidence" value="ECO:0007669"/>
    <property type="project" value="InterPro"/>
</dbReference>
<dbReference type="OMA" id="KNMSAFF"/>
<dbReference type="GO" id="GO:0003677">
    <property type="term" value="F:DNA binding"/>
    <property type="evidence" value="ECO:0007669"/>
    <property type="project" value="UniProtKB-KW"/>
</dbReference>
<evidence type="ECO:0000256" key="1">
    <source>
        <dbReference type="ARBA" id="ARBA00023015"/>
    </source>
</evidence>
<dbReference type="PANTHER" id="PTHR31744">
    <property type="entry name" value="PROTEIN CUP-SHAPED COTYLEDON 2-RELATED"/>
    <property type="match status" value="1"/>
</dbReference>
<dbReference type="FunCoup" id="Q5NKS7">
    <property type="interactions" value="2617"/>
</dbReference>
<dbReference type="GeneID" id="8069067"/>
<dbReference type="SUPFAM" id="SSF101941">
    <property type="entry name" value="NAC domain"/>
    <property type="match status" value="1"/>
</dbReference>
<reference evidence="8" key="4">
    <citation type="journal article" date="2018" name="Plant J.">
        <title>The Sorghum bicolor reference genome: improved assembly, gene annotations, a transcriptome atlas, and signatures of genome organization.</title>
        <authorList>
            <person name="McCormick R.F."/>
            <person name="Truong S.K."/>
            <person name="Sreedasyam A."/>
            <person name="Jenkins J."/>
            <person name="Shu S."/>
            <person name="Sims D."/>
            <person name="Kennedy M."/>
            <person name="Amirebrahimi M."/>
            <person name="Weers B.D."/>
            <person name="McKinley B."/>
            <person name="Mattison A."/>
            <person name="Morishige D.T."/>
            <person name="Grimwood J."/>
            <person name="Schmutz J."/>
            <person name="Mullet J.E."/>
        </authorList>
    </citation>
    <scope>NUCLEOTIDE SEQUENCE [LARGE SCALE GENOMIC DNA]</scope>
    <source>
        <strain evidence="8">cv. BTx623</strain>
    </source>
</reference>
<gene>
    <name evidence="6" type="primary">131L1.6</name>
    <name evidence="7" type="ORF">SORBI_3010G022400</name>
</gene>
<keyword evidence="8" id="KW-1185">Reference proteome</keyword>
<reference evidence="6" key="1">
    <citation type="submission" date="2002-02" db="EMBL/GenBank/DDBJ databases">
        <title>Comparative sequence analysis of homologous Wx1 regions in barley, maize, pearl millet, rice, sorghum and diploid wheat.</title>
        <authorList>
            <person name="Ma J."/>
            <person name="SanMiguel P.J."/>
            <person name="Dubcovsky J."/>
            <person name="Shiloff B.A."/>
            <person name="Rostoks N."/>
            <person name="Jiang Z."/>
            <person name="Busso C.S."/>
            <person name="Kleinhofs A."/>
            <person name="Devos K.M."/>
            <person name="Ramakrishna W."/>
            <person name="Bennetzen J.L."/>
        </authorList>
    </citation>
    <scope>NUCLEOTIDE SEQUENCE</scope>
</reference>
<dbReference type="eggNOG" id="ENOG502QSBA">
    <property type="taxonomic scope" value="Eukaryota"/>
</dbReference>
<proteinExistence type="predicted"/>
<evidence type="ECO:0000256" key="2">
    <source>
        <dbReference type="ARBA" id="ARBA00023125"/>
    </source>
</evidence>
<dbReference type="PROSITE" id="PS51005">
    <property type="entry name" value="NAC"/>
    <property type="match status" value="1"/>
</dbReference>
<reference evidence="7" key="3">
    <citation type="submission" date="2017-02" db="EMBL/GenBank/DDBJ databases">
        <title>WGS assembly of Sorghum bicolor.</title>
        <authorList>
            <person name="Paterson A."/>
            <person name="Mullet J."/>
            <person name="Bowers J."/>
            <person name="Bruggmann R."/>
            <person name="Dubchak I."/>
            <person name="Grimwood J."/>
            <person name="Gundlach H."/>
            <person name="Haberer G."/>
            <person name="Hellsten U."/>
            <person name="Mitros T."/>
            <person name="Poliakov A."/>
            <person name="Schmutz J."/>
            <person name="Spannagl M."/>
            <person name="Tang H."/>
            <person name="Wang X."/>
            <person name="Wicker T."/>
            <person name="Bharti A."/>
            <person name="Chapman J."/>
            <person name="Feltus F."/>
            <person name="Gowik U."/>
            <person name="Grigoriev I."/>
            <person name="Lyons E."/>
            <person name="Maher C."/>
            <person name="Martis M."/>
            <person name="Narechania A."/>
            <person name="Otillar R."/>
            <person name="Penning B."/>
            <person name="Salamov A."/>
            <person name="Wang Y."/>
            <person name="Zhang L."/>
            <person name="Carpita N."/>
            <person name="Freeling M."/>
            <person name="Gingle A."/>
            <person name="Hash C."/>
            <person name="Keller B."/>
            <person name="Klein P."/>
            <person name="Kresovich S."/>
            <person name="Mccann M."/>
            <person name="Ming R."/>
            <person name="Peterson D."/>
            <person name="Rahman M."/>
            <person name="Ware D."/>
            <person name="Westhoff P."/>
            <person name="Mayer K."/>
            <person name="Messing J."/>
            <person name="Sims D."/>
            <person name="Jenkins J."/>
            <person name="Shu S."/>
            <person name="Rokhsar D."/>
        </authorList>
    </citation>
    <scope>NUCLEOTIDE SEQUENCE</scope>
</reference>
<reference evidence="7 8" key="2">
    <citation type="journal article" date="2009" name="Nature">
        <title>The Sorghum bicolor genome and the diversification of grasses.</title>
        <authorList>
            <person name="Paterson A.H."/>
            <person name="Bowers J.E."/>
            <person name="Bruggmann R."/>
            <person name="Dubchak I."/>
            <person name="Grimwood J."/>
            <person name="Gundlach H."/>
            <person name="Haberer G."/>
            <person name="Hellsten U."/>
            <person name="Mitros T."/>
            <person name="Poliakov A."/>
            <person name="Schmutz J."/>
            <person name="Spannagl M."/>
            <person name="Tang H."/>
            <person name="Wang X."/>
            <person name="Wicker T."/>
            <person name="Bharti A.K."/>
            <person name="Chapman J."/>
            <person name="Feltus F.A."/>
            <person name="Gowik U."/>
            <person name="Grigoriev I.V."/>
            <person name="Lyons E."/>
            <person name="Maher C.A."/>
            <person name="Martis M."/>
            <person name="Narechania A."/>
            <person name="Otillar R.P."/>
            <person name="Penning B.W."/>
            <person name="Salamov A.A."/>
            <person name="Wang Y."/>
            <person name="Zhang L."/>
            <person name="Carpita N.C."/>
            <person name="Freeling M."/>
            <person name="Gingle A.R."/>
            <person name="Hash C.T."/>
            <person name="Keller B."/>
            <person name="Klein P."/>
            <person name="Kresovich S."/>
            <person name="McCann M.C."/>
            <person name="Ming R."/>
            <person name="Peterson D.G."/>
            <person name="Mehboob-ur-Rahman"/>
            <person name="Ware D."/>
            <person name="Westhoff P."/>
            <person name="Mayer K.F."/>
            <person name="Messing J."/>
            <person name="Rokhsar D.S."/>
        </authorList>
    </citation>
    <scope>NUCLEOTIDE SEQUENCE [LARGE SCALE GENOMIC DNA]</scope>
    <source>
        <strain evidence="8">cv. BTx623</strain>
    </source>
</reference>
<dbReference type="OrthoDB" id="1922833at2759"/>
<protein>
    <submittedName>
        <fullName evidence="6">Putative NAM (No apical meristem) protein</fullName>
    </submittedName>
</protein>
<keyword evidence="2" id="KW-0238">DNA-binding</keyword>
<dbReference type="Pfam" id="PF02365">
    <property type="entry name" value="NAM"/>
    <property type="match status" value="1"/>
</dbReference>
<dbReference type="KEGG" id="sbi:8069067"/>
<name>Q5NKS7_SORBI</name>
<keyword evidence="1" id="KW-0805">Transcription regulation</keyword>
<dbReference type="EMBL" id="AF488412">
    <property type="protein sequence ID" value="AAQ06260.1"/>
    <property type="molecule type" value="Genomic_DNA"/>
</dbReference>
<evidence type="ECO:0000313" key="6">
    <source>
        <dbReference type="EMBL" id="AAQ06260.1"/>
    </source>
</evidence>
<evidence type="ECO:0000313" key="7">
    <source>
        <dbReference type="EMBL" id="EER87784.1"/>
    </source>
</evidence>
<dbReference type="InterPro" id="IPR003441">
    <property type="entry name" value="NAC-dom"/>
</dbReference>
<keyword evidence="4" id="KW-0539">Nucleus</keyword>
<dbReference type="Proteomes" id="UP000000768">
    <property type="component" value="Chromosome 10"/>
</dbReference>
<feature type="domain" description="NAC" evidence="5">
    <location>
        <begin position="11"/>
        <end position="206"/>
    </location>
</feature>
<dbReference type="EMBL" id="CM000769">
    <property type="protein sequence ID" value="EER87784.1"/>
    <property type="molecule type" value="Genomic_DNA"/>
</dbReference>
<evidence type="ECO:0000259" key="5">
    <source>
        <dbReference type="PROSITE" id="PS51005"/>
    </source>
</evidence>
<dbReference type="HOGENOM" id="CLU_035664_1_1_1"/>
<evidence type="ECO:0000256" key="3">
    <source>
        <dbReference type="ARBA" id="ARBA00023163"/>
    </source>
</evidence>
<keyword evidence="3" id="KW-0804">Transcription</keyword>
<accession>Q5NKS7</accession>
<dbReference type="InParanoid" id="Q5NKS7"/>